<dbReference type="PANTHER" id="PTHR47894">
    <property type="entry name" value="HTH-TYPE TRANSCRIPTIONAL REGULATOR GADX"/>
    <property type="match status" value="1"/>
</dbReference>
<name>A0A1H3B3A6_9RHOB</name>
<evidence type="ECO:0000256" key="2">
    <source>
        <dbReference type="ARBA" id="ARBA00023125"/>
    </source>
</evidence>
<dbReference type="InterPro" id="IPR018060">
    <property type="entry name" value="HTH_AraC"/>
</dbReference>
<evidence type="ECO:0000259" key="4">
    <source>
        <dbReference type="PROSITE" id="PS01124"/>
    </source>
</evidence>
<evidence type="ECO:0000313" key="5">
    <source>
        <dbReference type="EMBL" id="SDX36275.1"/>
    </source>
</evidence>
<dbReference type="OrthoDB" id="9805730at2"/>
<dbReference type="InterPro" id="IPR032687">
    <property type="entry name" value="AraC-type_N"/>
</dbReference>
<evidence type="ECO:0000256" key="3">
    <source>
        <dbReference type="ARBA" id="ARBA00023163"/>
    </source>
</evidence>
<dbReference type="AlphaFoldDB" id="A0A1H3B3A6"/>
<evidence type="ECO:0000256" key="1">
    <source>
        <dbReference type="ARBA" id="ARBA00023015"/>
    </source>
</evidence>
<sequence length="339" mass="36698">MPSITATFARALRDAAGTLAAEAGTPPPGTPVAAVCAADAGAEDRLSDRDYFEEIERFRASHPDPAALVFAYAETVRSDALGTLGLAMHTAPTLRDSLRMVERYFRLVTDNAVYRLEEGEEAAFFAIEARTDPHPALDFRNECALAGFVRNLRRLAGDGLGPECVWFRHPGRGDGERYARALGCPVRFGAERDAIVLSRAALDLPNRLGDAGVSGFFSARLEAEIAEMGAEEPPLKAELLRRLTPGLSNGAPSAAAVARDMGMSERTLYRRLAEAGTTYRDVLQDAQTRLARELLGAGDCSISEVAFLTGFSEQSAFARAFKRRVGRTPAQYRRGCARL</sequence>
<organism evidence="5 6">
    <name type="scientific">Albimonas donghaensis</name>
    <dbReference type="NCBI Taxonomy" id="356660"/>
    <lineage>
        <taxon>Bacteria</taxon>
        <taxon>Pseudomonadati</taxon>
        <taxon>Pseudomonadota</taxon>
        <taxon>Alphaproteobacteria</taxon>
        <taxon>Rhodobacterales</taxon>
        <taxon>Paracoccaceae</taxon>
        <taxon>Albimonas</taxon>
    </lineage>
</organism>
<dbReference type="SUPFAM" id="SSF46689">
    <property type="entry name" value="Homeodomain-like"/>
    <property type="match status" value="1"/>
</dbReference>
<keyword evidence="3" id="KW-0804">Transcription</keyword>
<keyword evidence="6" id="KW-1185">Reference proteome</keyword>
<protein>
    <submittedName>
        <fullName evidence="5">Transcriptional regulator, AraC family</fullName>
    </submittedName>
</protein>
<dbReference type="GO" id="GO:0003700">
    <property type="term" value="F:DNA-binding transcription factor activity"/>
    <property type="evidence" value="ECO:0007669"/>
    <property type="project" value="InterPro"/>
</dbReference>
<dbReference type="STRING" id="356660.SAMN05444336_104417"/>
<evidence type="ECO:0000313" key="6">
    <source>
        <dbReference type="Proteomes" id="UP000199118"/>
    </source>
</evidence>
<reference evidence="5 6" key="1">
    <citation type="submission" date="2016-10" db="EMBL/GenBank/DDBJ databases">
        <authorList>
            <person name="de Groot N.N."/>
        </authorList>
    </citation>
    <scope>NUCLEOTIDE SEQUENCE [LARGE SCALE GENOMIC DNA]</scope>
    <source>
        <strain evidence="5 6">DSM 17890</strain>
    </source>
</reference>
<dbReference type="EMBL" id="FNMZ01000004">
    <property type="protein sequence ID" value="SDX36275.1"/>
    <property type="molecule type" value="Genomic_DNA"/>
</dbReference>
<dbReference type="Proteomes" id="UP000199118">
    <property type="component" value="Unassembled WGS sequence"/>
</dbReference>
<dbReference type="SMART" id="SM00342">
    <property type="entry name" value="HTH_ARAC"/>
    <property type="match status" value="1"/>
</dbReference>
<dbReference type="InterPro" id="IPR009057">
    <property type="entry name" value="Homeodomain-like_sf"/>
</dbReference>
<dbReference type="Pfam" id="PF12625">
    <property type="entry name" value="Arabinose_bd"/>
    <property type="match status" value="1"/>
</dbReference>
<accession>A0A1H3B3A6</accession>
<keyword evidence="2" id="KW-0238">DNA-binding</keyword>
<gene>
    <name evidence="5" type="ORF">SAMN05444336_104417</name>
</gene>
<feature type="domain" description="HTH araC/xylS-type" evidence="4">
    <location>
        <begin position="237"/>
        <end position="335"/>
    </location>
</feature>
<keyword evidence="1" id="KW-0805">Transcription regulation</keyword>
<dbReference type="InterPro" id="IPR020449">
    <property type="entry name" value="Tscrpt_reg_AraC-type_HTH"/>
</dbReference>
<dbReference type="RefSeq" id="WP_092682855.1">
    <property type="nucleotide sequence ID" value="NZ_FNMZ01000004.1"/>
</dbReference>
<dbReference type="PRINTS" id="PR00032">
    <property type="entry name" value="HTHARAC"/>
</dbReference>
<dbReference type="Gene3D" id="1.10.10.60">
    <property type="entry name" value="Homeodomain-like"/>
    <property type="match status" value="1"/>
</dbReference>
<dbReference type="GO" id="GO:0000976">
    <property type="term" value="F:transcription cis-regulatory region binding"/>
    <property type="evidence" value="ECO:0007669"/>
    <property type="project" value="TreeGrafter"/>
</dbReference>
<dbReference type="GO" id="GO:0005829">
    <property type="term" value="C:cytosol"/>
    <property type="evidence" value="ECO:0007669"/>
    <property type="project" value="TreeGrafter"/>
</dbReference>
<dbReference type="Pfam" id="PF12833">
    <property type="entry name" value="HTH_18"/>
    <property type="match status" value="1"/>
</dbReference>
<dbReference type="PANTHER" id="PTHR47894:SF1">
    <property type="entry name" value="HTH-TYPE TRANSCRIPTIONAL REGULATOR VQSM"/>
    <property type="match status" value="1"/>
</dbReference>
<dbReference type="PROSITE" id="PS01124">
    <property type="entry name" value="HTH_ARAC_FAMILY_2"/>
    <property type="match status" value="1"/>
</dbReference>
<proteinExistence type="predicted"/>